<gene>
    <name evidence="1" type="ORF">VV02_01575</name>
</gene>
<organism evidence="1 2">
    <name type="scientific">Luteipulveratus mongoliensis</name>
    <dbReference type="NCBI Taxonomy" id="571913"/>
    <lineage>
        <taxon>Bacteria</taxon>
        <taxon>Bacillati</taxon>
        <taxon>Actinomycetota</taxon>
        <taxon>Actinomycetes</taxon>
        <taxon>Micrococcales</taxon>
        <taxon>Dermacoccaceae</taxon>
        <taxon>Luteipulveratus</taxon>
    </lineage>
</organism>
<dbReference type="EMBL" id="CP011112">
    <property type="protein sequence ID" value="AKU14861.1"/>
    <property type="molecule type" value="Genomic_DNA"/>
</dbReference>
<dbReference type="OrthoDB" id="5162130at2"/>
<proteinExistence type="predicted"/>
<keyword evidence="2" id="KW-1185">Reference proteome</keyword>
<evidence type="ECO:0000313" key="2">
    <source>
        <dbReference type="Proteomes" id="UP000066480"/>
    </source>
</evidence>
<accession>A0A0K1JDS5</accession>
<dbReference type="STRING" id="571913.VV02_01575"/>
<evidence type="ECO:0000313" key="1">
    <source>
        <dbReference type="EMBL" id="AKU14861.1"/>
    </source>
</evidence>
<sequence length="139" mass="15247">MRQASELRTTMAAAGLYLADVPIAFSAIASRGLRLRIGADAMAWMHHLMNGAPVIAPHLVSDTDQAPRVRFLVARIRQSPHGKTLGPVWIEGGPLRVSYIALTDLTHRDCLVCNQRLLGARDRHVPERVGVPVSRRSTP</sequence>
<dbReference type="KEGG" id="lmoi:VV02_01575"/>
<protein>
    <submittedName>
        <fullName evidence="1">Uncharacterized protein</fullName>
    </submittedName>
</protein>
<dbReference type="AlphaFoldDB" id="A0A0K1JDS5"/>
<dbReference type="RefSeq" id="WP_052589410.1">
    <property type="nucleotide sequence ID" value="NZ_CP011112.1"/>
</dbReference>
<reference evidence="1 2" key="1">
    <citation type="submission" date="2015-03" db="EMBL/GenBank/DDBJ databases">
        <title>Luteipulveratus halotolerans sp. nov., a novel actinobacterium (Dermacoccaceae) from Sarawak, Malaysia.</title>
        <authorList>
            <person name="Juboi H."/>
            <person name="Basik A."/>
            <person name="Shamsul S.S."/>
            <person name="Arnold P."/>
            <person name="Schmitt E.K."/>
            <person name="Sanglier J.-J."/>
            <person name="Yeo T."/>
        </authorList>
    </citation>
    <scope>NUCLEOTIDE SEQUENCE [LARGE SCALE GENOMIC DNA]</scope>
    <source>
        <strain evidence="1 2">MN07-A0370</strain>
    </source>
</reference>
<name>A0A0K1JDS5_9MICO</name>
<dbReference type="Proteomes" id="UP000066480">
    <property type="component" value="Chromosome"/>
</dbReference>